<evidence type="ECO:0000256" key="1">
    <source>
        <dbReference type="SAM" id="MobiDB-lite"/>
    </source>
</evidence>
<dbReference type="AlphaFoldDB" id="A0A7S0DKQ4"/>
<evidence type="ECO:0000313" key="2">
    <source>
        <dbReference type="EMBL" id="CAD8457784.1"/>
    </source>
</evidence>
<feature type="compositionally biased region" description="Basic residues" evidence="1">
    <location>
        <begin position="8"/>
        <end position="21"/>
    </location>
</feature>
<feature type="region of interest" description="Disordered" evidence="1">
    <location>
        <begin position="1"/>
        <end position="65"/>
    </location>
</feature>
<gene>
    <name evidence="2" type="ORF">LAMO00422_LOCUS16735</name>
</gene>
<sequence>MKRDSSAVKHRKLQKSARRRIKPNETPNPFSDIARDLEDWTSQRFAPASPAKMVPISPTSSPAMPVTKEKVQLPGVSCSPLSPLPQGLMEGGGPGTPPTYITLDSMQVQGSSFGVKLQAYDAKTSNVRSMGSLASFHEKRNGRQVEVQFTMGIVGFTSSQRKDKKQIQDAIEERMAQLRKIVQDDDPLPDLEVQEVTKKEKTEKHKKDAEHTPSIQPNCSTAAFDAGQLSLLQSYMKQSGGVVGMPF</sequence>
<reference evidence="2" key="1">
    <citation type="submission" date="2021-01" db="EMBL/GenBank/DDBJ databases">
        <authorList>
            <person name="Corre E."/>
            <person name="Pelletier E."/>
            <person name="Niang G."/>
            <person name="Scheremetjew M."/>
            <person name="Finn R."/>
            <person name="Kale V."/>
            <person name="Holt S."/>
            <person name="Cochrane G."/>
            <person name="Meng A."/>
            <person name="Brown T."/>
            <person name="Cohen L."/>
        </authorList>
    </citation>
    <scope>NUCLEOTIDE SEQUENCE</scope>
    <source>
        <strain evidence="2">CCMP2058</strain>
    </source>
</reference>
<feature type="compositionally biased region" description="Basic and acidic residues" evidence="1">
    <location>
        <begin position="197"/>
        <end position="211"/>
    </location>
</feature>
<dbReference type="EMBL" id="HBEM01024653">
    <property type="protein sequence ID" value="CAD8457784.1"/>
    <property type="molecule type" value="Transcribed_RNA"/>
</dbReference>
<name>A0A7S0DKQ4_9EUKA</name>
<feature type="region of interest" description="Disordered" evidence="1">
    <location>
        <begin position="197"/>
        <end position="219"/>
    </location>
</feature>
<organism evidence="2">
    <name type="scientific">Amorphochlora amoebiformis</name>
    <dbReference type="NCBI Taxonomy" id="1561963"/>
    <lineage>
        <taxon>Eukaryota</taxon>
        <taxon>Sar</taxon>
        <taxon>Rhizaria</taxon>
        <taxon>Cercozoa</taxon>
        <taxon>Chlorarachniophyceae</taxon>
        <taxon>Amorphochlora</taxon>
    </lineage>
</organism>
<proteinExistence type="predicted"/>
<accession>A0A7S0DKQ4</accession>
<protein>
    <submittedName>
        <fullName evidence="2">Uncharacterized protein</fullName>
    </submittedName>
</protein>